<feature type="transmembrane region" description="Helical" evidence="1">
    <location>
        <begin position="167"/>
        <end position="191"/>
    </location>
</feature>
<evidence type="ECO:0000256" key="1">
    <source>
        <dbReference type="SAM" id="Phobius"/>
    </source>
</evidence>
<feature type="transmembrane region" description="Helical" evidence="1">
    <location>
        <begin position="136"/>
        <end position="155"/>
    </location>
</feature>
<evidence type="ECO:0000313" key="2">
    <source>
        <dbReference type="EMBL" id="BBH85972.1"/>
    </source>
</evidence>
<dbReference type="EMBL" id="AP019376">
    <property type="protein sequence ID" value="BBH85972.1"/>
    <property type="molecule type" value="Genomic_DNA"/>
</dbReference>
<keyword evidence="1" id="KW-0812">Transmembrane</keyword>
<keyword evidence="1" id="KW-1133">Transmembrane helix</keyword>
<organism evidence="2">
    <name type="scientific">Thermosporothrix sp. COM3</name>
    <dbReference type="NCBI Taxonomy" id="2490863"/>
    <lineage>
        <taxon>Bacteria</taxon>
        <taxon>Bacillati</taxon>
        <taxon>Chloroflexota</taxon>
        <taxon>Ktedonobacteria</taxon>
        <taxon>Ktedonobacterales</taxon>
        <taxon>Thermosporotrichaceae</taxon>
        <taxon>Thermosporothrix</taxon>
    </lineage>
</organism>
<keyword evidence="1" id="KW-0472">Membrane</keyword>
<proteinExistence type="predicted"/>
<feature type="transmembrane region" description="Helical" evidence="1">
    <location>
        <begin position="83"/>
        <end position="103"/>
    </location>
</feature>
<accession>A0A455SG39</accession>
<protein>
    <submittedName>
        <fullName evidence="2">Uncharacterized protein</fullName>
    </submittedName>
</protein>
<reference evidence="2" key="1">
    <citation type="submission" date="2018-12" db="EMBL/GenBank/DDBJ databases">
        <title>Novel natural products biosynthetic potential of the class Ktedonobacteria.</title>
        <authorList>
            <person name="Zheng Y."/>
            <person name="Saitou A."/>
            <person name="Wang C.M."/>
            <person name="Toyoda A."/>
            <person name="Minakuchi Y."/>
            <person name="Sekiguchi Y."/>
            <person name="Ueda K."/>
            <person name="Takano H."/>
            <person name="Sakai Y."/>
            <person name="Yokota A."/>
            <person name="Yabe S."/>
        </authorList>
    </citation>
    <scope>NUCLEOTIDE SEQUENCE</scope>
    <source>
        <strain evidence="2">COM3</strain>
    </source>
</reference>
<feature type="transmembrane region" description="Helical" evidence="1">
    <location>
        <begin position="42"/>
        <end position="63"/>
    </location>
</feature>
<gene>
    <name evidence="2" type="ORF">KTC_07230</name>
</gene>
<dbReference type="AlphaFoldDB" id="A0A455SG39"/>
<name>A0A455SG39_9CHLR</name>
<sequence length="199" mass="22551">MQQFYEEGYQEQAAEVVEPTATQQFVQQPVMQPSFRWPRNRFLIALGSLLVLLVLSVFISVYFLSFVGAAASSYTLTPVLSPLLYLVVFGAVIGVFGWLGFYAERRQDAEYQSAIQMRDGKVIEPPRSEPSFLQRLMILILMFLMTLLTVMNGALFMSELVLAQRMIIVGSAILVIACLVELFLGAIWVTYQFLRRRSS</sequence>